<evidence type="ECO:0000313" key="2">
    <source>
        <dbReference type="EMBL" id="GAA3595262.1"/>
    </source>
</evidence>
<reference evidence="3" key="1">
    <citation type="journal article" date="2019" name="Int. J. Syst. Evol. Microbiol.">
        <title>The Global Catalogue of Microorganisms (GCM) 10K type strain sequencing project: providing services to taxonomists for standard genome sequencing and annotation.</title>
        <authorList>
            <consortium name="The Broad Institute Genomics Platform"/>
            <consortium name="The Broad Institute Genome Sequencing Center for Infectious Disease"/>
            <person name="Wu L."/>
            <person name="Ma J."/>
        </authorList>
    </citation>
    <scope>NUCLEOTIDE SEQUENCE [LARGE SCALE GENOMIC DNA]</scope>
    <source>
        <strain evidence="3">JCM 17656</strain>
    </source>
</reference>
<feature type="compositionally biased region" description="Basic and acidic residues" evidence="1">
    <location>
        <begin position="39"/>
        <end position="53"/>
    </location>
</feature>
<accession>A0ABP6Z1K9</accession>
<keyword evidence="3" id="KW-1185">Reference proteome</keyword>
<comment type="caution">
    <text evidence="2">The sequence shown here is derived from an EMBL/GenBank/DDBJ whole genome shotgun (WGS) entry which is preliminary data.</text>
</comment>
<evidence type="ECO:0000256" key="1">
    <source>
        <dbReference type="SAM" id="MobiDB-lite"/>
    </source>
</evidence>
<proteinExistence type="predicted"/>
<protein>
    <submittedName>
        <fullName evidence="2">Uncharacterized protein</fullName>
    </submittedName>
</protein>
<feature type="region of interest" description="Disordered" evidence="1">
    <location>
        <begin position="1"/>
        <end position="23"/>
    </location>
</feature>
<dbReference type="Proteomes" id="UP001500707">
    <property type="component" value="Unassembled WGS sequence"/>
</dbReference>
<sequence length="180" mass="19895">MTQPTEPRLSSPSFPEGHPLHAPALTAKDAESALQRLERSQREALERRSRAERAASSAEARAVKDVVEGDGNVPWPEFVKHCGGILEVVALVDEQGRPDTDQIIPKVDALFEQLFPPQEYKGGMTMTRKPQNRPYVPGHGTAQAALKRAQAGMDKDIADAEELLRREQEAARRVPTTGRR</sequence>
<dbReference type="RefSeq" id="WP_346186721.1">
    <property type="nucleotide sequence ID" value="NZ_BAABCE010000037.1"/>
</dbReference>
<feature type="compositionally biased region" description="Polar residues" evidence="1">
    <location>
        <begin position="1"/>
        <end position="13"/>
    </location>
</feature>
<dbReference type="EMBL" id="BAABCE010000037">
    <property type="protein sequence ID" value="GAA3595262.1"/>
    <property type="molecule type" value="Genomic_DNA"/>
</dbReference>
<organism evidence="2 3">
    <name type="scientific">Streptomyces osmaniensis</name>
    <dbReference type="NCBI Taxonomy" id="593134"/>
    <lineage>
        <taxon>Bacteria</taxon>
        <taxon>Bacillati</taxon>
        <taxon>Actinomycetota</taxon>
        <taxon>Actinomycetes</taxon>
        <taxon>Kitasatosporales</taxon>
        <taxon>Streptomycetaceae</taxon>
        <taxon>Streptomyces</taxon>
    </lineage>
</organism>
<name>A0ABP6Z1K9_9ACTN</name>
<feature type="region of interest" description="Disordered" evidence="1">
    <location>
        <begin position="39"/>
        <end position="70"/>
    </location>
</feature>
<evidence type="ECO:0000313" key="3">
    <source>
        <dbReference type="Proteomes" id="UP001500707"/>
    </source>
</evidence>
<gene>
    <name evidence="2" type="ORF">GCM10022295_90640</name>
</gene>